<feature type="region of interest" description="Disordered" evidence="1">
    <location>
        <begin position="106"/>
        <end position="135"/>
    </location>
</feature>
<reference evidence="2" key="1">
    <citation type="submission" date="2023-11" db="EMBL/GenBank/DDBJ databases">
        <title>Genome assemblies of two species of porcelain crab, Petrolisthes cinctipes and Petrolisthes manimaculis (Anomura: Porcellanidae).</title>
        <authorList>
            <person name="Angst P."/>
        </authorList>
    </citation>
    <scope>NUCLEOTIDE SEQUENCE</scope>
    <source>
        <strain evidence="2">PB745_02</strain>
        <tissue evidence="2">Gill</tissue>
    </source>
</reference>
<dbReference type="Proteomes" id="UP001292094">
    <property type="component" value="Unassembled WGS sequence"/>
</dbReference>
<organism evidence="2 3">
    <name type="scientific">Petrolisthes manimaculis</name>
    <dbReference type="NCBI Taxonomy" id="1843537"/>
    <lineage>
        <taxon>Eukaryota</taxon>
        <taxon>Metazoa</taxon>
        <taxon>Ecdysozoa</taxon>
        <taxon>Arthropoda</taxon>
        <taxon>Crustacea</taxon>
        <taxon>Multicrustacea</taxon>
        <taxon>Malacostraca</taxon>
        <taxon>Eumalacostraca</taxon>
        <taxon>Eucarida</taxon>
        <taxon>Decapoda</taxon>
        <taxon>Pleocyemata</taxon>
        <taxon>Anomura</taxon>
        <taxon>Galatheoidea</taxon>
        <taxon>Porcellanidae</taxon>
        <taxon>Petrolisthes</taxon>
    </lineage>
</organism>
<dbReference type="AlphaFoldDB" id="A0AAE1P6T5"/>
<gene>
    <name evidence="2" type="ORF">Pmani_025405</name>
</gene>
<comment type="caution">
    <text evidence="2">The sequence shown here is derived from an EMBL/GenBank/DDBJ whole genome shotgun (WGS) entry which is preliminary data.</text>
</comment>
<evidence type="ECO:0000256" key="1">
    <source>
        <dbReference type="SAM" id="MobiDB-lite"/>
    </source>
</evidence>
<accession>A0AAE1P6T5</accession>
<keyword evidence="3" id="KW-1185">Reference proteome</keyword>
<evidence type="ECO:0000313" key="2">
    <source>
        <dbReference type="EMBL" id="KAK4302528.1"/>
    </source>
</evidence>
<dbReference type="EMBL" id="JAWZYT010002716">
    <property type="protein sequence ID" value="KAK4302528.1"/>
    <property type="molecule type" value="Genomic_DNA"/>
</dbReference>
<proteinExistence type="predicted"/>
<name>A0AAE1P6T5_9EUCA</name>
<sequence>MPCNPVSFSLVSKLPCLVAHQVSSTGACGGCDVIWGSGKDFLLQRRRSGGQRDLRQASYTLPPSHFPILPCTRPPIPYPRLPTPPLSSLPLPACLLLPIPNHPNPSGASRPLIPLPRPPHTSPSCPRLLTPSVPP</sequence>
<protein>
    <submittedName>
        <fullName evidence="2">Uncharacterized protein</fullName>
    </submittedName>
</protein>
<evidence type="ECO:0000313" key="3">
    <source>
        <dbReference type="Proteomes" id="UP001292094"/>
    </source>
</evidence>